<keyword evidence="12" id="KW-1185">Reference proteome</keyword>
<feature type="region of interest" description="Disordered" evidence="6">
    <location>
        <begin position="1"/>
        <end position="20"/>
    </location>
</feature>
<dbReference type="EMBL" id="PTIT01000019">
    <property type="protein sequence ID" value="PPK50859.1"/>
    <property type="molecule type" value="Genomic_DNA"/>
</dbReference>
<evidence type="ECO:0000256" key="3">
    <source>
        <dbReference type="ARBA" id="ARBA00023002"/>
    </source>
</evidence>
<evidence type="ECO:0000256" key="4">
    <source>
        <dbReference type="ARBA" id="ARBA00023157"/>
    </source>
</evidence>
<organism evidence="10 11">
    <name type="scientific">Marinobacter persicus</name>
    <dbReference type="NCBI Taxonomy" id="930118"/>
    <lineage>
        <taxon>Bacteria</taxon>
        <taxon>Pseudomonadati</taxon>
        <taxon>Pseudomonadota</taxon>
        <taxon>Gammaproteobacteria</taxon>
        <taxon>Pseudomonadales</taxon>
        <taxon>Marinobacteraceae</taxon>
        <taxon>Marinobacter</taxon>
    </lineage>
</organism>
<dbReference type="STRING" id="930118.SAMN05216429_10867"/>
<keyword evidence="2" id="KW-0732">Signal</keyword>
<protein>
    <submittedName>
        <fullName evidence="10">Protein-disulfide isomerase</fullName>
    </submittedName>
</protein>
<evidence type="ECO:0000313" key="11">
    <source>
        <dbReference type="Proteomes" id="UP000239446"/>
    </source>
</evidence>
<dbReference type="GO" id="GO:0016491">
    <property type="term" value="F:oxidoreductase activity"/>
    <property type="evidence" value="ECO:0007669"/>
    <property type="project" value="UniProtKB-KW"/>
</dbReference>
<keyword evidence="7" id="KW-0472">Membrane</keyword>
<dbReference type="Gene3D" id="3.40.30.10">
    <property type="entry name" value="Glutaredoxin"/>
    <property type="match status" value="1"/>
</dbReference>
<reference evidence="10 11" key="2">
    <citation type="submission" date="2018-02" db="EMBL/GenBank/DDBJ databases">
        <title>Subsurface microbial communities from deep shales in Ohio and West Virginia, USA.</title>
        <authorList>
            <person name="Wrighton K."/>
        </authorList>
    </citation>
    <scope>NUCLEOTIDE SEQUENCE [LARGE SCALE GENOMIC DNA]</scope>
    <source>
        <strain evidence="10 11">UTICA-S1B9</strain>
    </source>
</reference>
<sequence length="241" mass="26978">MGEAKRRKQTGTPSSRRNRSLAPKLVGAAALVALIMTGLYILTKPPTPDDEALPVAGPDTPPFPEEMDRYGVSIGPEEAPVVVREFADYQCPGCANFAEVSQRLKREYVANGQVRFVYFDLPLQQHQNAMPAAMAARCAGDQDSYWGMHDKLFAAQIEWNDAGDPLPIFTRYANELGLNERRFQRCMNTELHREDIEQSAQVARQLRVMSTPTVMVDNIRLTRPGWGQLSAVVERELDKAE</sequence>
<dbReference type="Pfam" id="PF13462">
    <property type="entry name" value="Thioredoxin_4"/>
    <property type="match status" value="1"/>
</dbReference>
<proteinExistence type="inferred from homology"/>
<dbReference type="PANTHER" id="PTHR13887">
    <property type="entry name" value="GLUTATHIONE S-TRANSFERASE KAPPA"/>
    <property type="match status" value="1"/>
</dbReference>
<dbReference type="InterPro" id="IPR036249">
    <property type="entry name" value="Thioredoxin-like_sf"/>
</dbReference>
<evidence type="ECO:0000256" key="5">
    <source>
        <dbReference type="ARBA" id="ARBA00023284"/>
    </source>
</evidence>
<evidence type="ECO:0000313" key="10">
    <source>
        <dbReference type="EMBL" id="PPK54173.1"/>
    </source>
</evidence>
<dbReference type="OrthoDB" id="9780340at2"/>
<dbReference type="InterPro" id="IPR013766">
    <property type="entry name" value="Thioredoxin_domain"/>
</dbReference>
<evidence type="ECO:0000256" key="1">
    <source>
        <dbReference type="ARBA" id="ARBA00005791"/>
    </source>
</evidence>
<dbReference type="RefSeq" id="WP_104416609.1">
    <property type="nucleotide sequence ID" value="NZ_PTIT01000019.1"/>
</dbReference>
<dbReference type="PROSITE" id="PS51352">
    <property type="entry name" value="THIOREDOXIN_2"/>
    <property type="match status" value="1"/>
</dbReference>
<evidence type="ECO:0000256" key="6">
    <source>
        <dbReference type="SAM" id="MobiDB-lite"/>
    </source>
</evidence>
<dbReference type="InterPro" id="IPR012336">
    <property type="entry name" value="Thioredoxin-like_fold"/>
</dbReference>
<evidence type="ECO:0000259" key="8">
    <source>
        <dbReference type="PROSITE" id="PS51352"/>
    </source>
</evidence>
<dbReference type="Proteomes" id="UP000239648">
    <property type="component" value="Unassembled WGS sequence"/>
</dbReference>
<evidence type="ECO:0000256" key="7">
    <source>
        <dbReference type="SAM" id="Phobius"/>
    </source>
</evidence>
<dbReference type="Proteomes" id="UP000239446">
    <property type="component" value="Unassembled WGS sequence"/>
</dbReference>
<evidence type="ECO:0000313" key="12">
    <source>
        <dbReference type="Proteomes" id="UP000239648"/>
    </source>
</evidence>
<name>A0A2S6G518_9GAMM</name>
<keyword evidence="10" id="KW-0413">Isomerase</keyword>
<dbReference type="PANTHER" id="PTHR13887:SF14">
    <property type="entry name" value="DISULFIDE BOND FORMATION PROTEIN D"/>
    <property type="match status" value="1"/>
</dbReference>
<keyword evidence="7" id="KW-1133">Transmembrane helix</keyword>
<reference evidence="9 12" key="1">
    <citation type="submission" date="2018-02" db="EMBL/GenBank/DDBJ databases">
        <title>Deep subsurface shale carbon reservoir microbial communities from Ohio and West Virginia, USA.</title>
        <authorList>
            <person name="Wrighton K."/>
        </authorList>
    </citation>
    <scope>NUCLEOTIDE SEQUENCE [LARGE SCALE GENOMIC DNA]</scope>
    <source>
        <strain evidence="9 12">UTICA-S1B6</strain>
    </source>
</reference>
<evidence type="ECO:0000313" key="9">
    <source>
        <dbReference type="EMBL" id="PPK50859.1"/>
    </source>
</evidence>
<accession>A0A2S6G518</accession>
<keyword evidence="4" id="KW-1015">Disulfide bond</keyword>
<evidence type="ECO:0000256" key="2">
    <source>
        <dbReference type="ARBA" id="ARBA00022729"/>
    </source>
</evidence>
<gene>
    <name evidence="10" type="ORF">B0H24_101830</name>
    <name evidence="9" type="ORF">BY455_11930</name>
</gene>
<dbReference type="GO" id="GO:0016853">
    <property type="term" value="F:isomerase activity"/>
    <property type="evidence" value="ECO:0007669"/>
    <property type="project" value="UniProtKB-KW"/>
</dbReference>
<dbReference type="EMBL" id="PTIU01000018">
    <property type="protein sequence ID" value="PPK54173.1"/>
    <property type="molecule type" value="Genomic_DNA"/>
</dbReference>
<comment type="caution">
    <text evidence="10">The sequence shown here is derived from an EMBL/GenBank/DDBJ whole genome shotgun (WGS) entry which is preliminary data.</text>
</comment>
<comment type="similarity">
    <text evidence="1">Belongs to the thioredoxin family. DsbA subfamily.</text>
</comment>
<feature type="domain" description="Thioredoxin" evidence="8">
    <location>
        <begin position="41"/>
        <end position="192"/>
    </location>
</feature>
<dbReference type="SUPFAM" id="SSF52833">
    <property type="entry name" value="Thioredoxin-like"/>
    <property type="match status" value="1"/>
</dbReference>
<keyword evidence="5" id="KW-0676">Redox-active center</keyword>
<keyword evidence="7" id="KW-0812">Transmembrane</keyword>
<keyword evidence="3" id="KW-0560">Oxidoreductase</keyword>
<feature type="transmembrane region" description="Helical" evidence="7">
    <location>
        <begin position="21"/>
        <end position="42"/>
    </location>
</feature>
<dbReference type="AlphaFoldDB" id="A0A2S6G518"/>